<feature type="region of interest" description="Disordered" evidence="1">
    <location>
        <begin position="470"/>
        <end position="527"/>
    </location>
</feature>
<gene>
    <name evidence="3" type="ORF">SSP0437_LOCUS8006</name>
</gene>
<dbReference type="PANTHER" id="PTHR15288">
    <property type="entry name" value="DENN DOMAIN-CONTAINING PROTEIN 2"/>
    <property type="match status" value="1"/>
</dbReference>
<dbReference type="SMART" id="SM00799">
    <property type="entry name" value="DENN"/>
    <property type="match status" value="1"/>
</dbReference>
<evidence type="ECO:0000313" key="3">
    <source>
        <dbReference type="EMBL" id="CAD9300457.1"/>
    </source>
</evidence>
<accession>A0A7S1YHJ3</accession>
<protein>
    <recommendedName>
        <fullName evidence="2">cDENN domain-containing protein</fullName>
    </recommendedName>
</protein>
<dbReference type="Pfam" id="PF02141">
    <property type="entry name" value="DENN"/>
    <property type="match status" value="1"/>
</dbReference>
<reference evidence="3" key="1">
    <citation type="submission" date="2021-01" db="EMBL/GenBank/DDBJ databases">
        <authorList>
            <person name="Corre E."/>
            <person name="Pelletier E."/>
            <person name="Niang G."/>
            <person name="Scheremetjew M."/>
            <person name="Finn R."/>
            <person name="Kale V."/>
            <person name="Holt S."/>
            <person name="Cochrane G."/>
            <person name="Meng A."/>
            <person name="Brown T."/>
            <person name="Cohen L."/>
        </authorList>
    </citation>
    <scope>NUCLEOTIDE SEQUENCE</scope>
    <source>
        <strain evidence="3">ATCC 50979</strain>
    </source>
</reference>
<name>A0A7S1YHJ3_9EUKA</name>
<dbReference type="EMBL" id="HBGL01010311">
    <property type="protein sequence ID" value="CAD9300457.1"/>
    <property type="molecule type" value="Transcribed_RNA"/>
</dbReference>
<dbReference type="InterPro" id="IPR051942">
    <property type="entry name" value="DENN_domain_containing_2"/>
</dbReference>
<organism evidence="3">
    <name type="scientific">Sexangularia sp. CB-2014</name>
    <dbReference type="NCBI Taxonomy" id="1486929"/>
    <lineage>
        <taxon>Eukaryota</taxon>
        <taxon>Amoebozoa</taxon>
        <taxon>Tubulinea</taxon>
        <taxon>Elardia</taxon>
        <taxon>Arcellinida</taxon>
        <taxon>Arcellinida incertae sedis</taxon>
        <taxon>Sexangularia</taxon>
    </lineage>
</organism>
<dbReference type="PANTHER" id="PTHR15288:SF0">
    <property type="entry name" value="UDENN DOMAIN-CONTAINING PROTEIN"/>
    <property type="match status" value="1"/>
</dbReference>
<dbReference type="AlphaFoldDB" id="A0A7S1YHJ3"/>
<dbReference type="Gene3D" id="3.40.50.11500">
    <property type="match status" value="1"/>
</dbReference>
<dbReference type="InterPro" id="IPR001194">
    <property type="entry name" value="cDENN_dom"/>
</dbReference>
<evidence type="ECO:0000256" key="1">
    <source>
        <dbReference type="SAM" id="MobiDB-lite"/>
    </source>
</evidence>
<feature type="compositionally biased region" description="Polar residues" evidence="1">
    <location>
        <begin position="515"/>
        <end position="527"/>
    </location>
</feature>
<evidence type="ECO:0000259" key="2">
    <source>
        <dbReference type="SMART" id="SM00799"/>
    </source>
</evidence>
<sequence length="527" mass="56080">MWHFERRAGAGRSPAQEILRLQSLTGSTEDEELHQLGMVGVDEQLVYSVSDVHEGGDDGPRDGGAVRGSVYVLAPPVDGPVGDETECALLTAISFDPFTTVESVARQVRRRPDEHLFVRNTEEVWMRLDAACTLASLGVPDGVELFLMTHERAQLFDRARRLEHAVREGDSPSLCLVKEYLSTSLPSTGTALTVRLGGGTDVRTYEAAGGLDDDRLLGSCSLATALDVVPLPLLLQCRAAAMAETSVIFVAPNAGVASAVASSLVLLLRPLVWQSVFVPYLPEHMYDFLESPVPLIAGIVGLPEDDGLLVDMLVVDLTTGKVTEPDGGVLPVPGTKKLAAALKPYAAMPDSTNAADMVAAAAATTAAPRCVSKEMAVLMSHFGAFRADLVAVIQQAGVLDPAVAPSESTSSGEEPVERVRSPTSDLTSPAGVRAMLSAAPKHARPFYEAFFSTQVFASFAPRLAKYMSLTVPSTPPTGKLRRRSSLRMVSPGTPRRRDSISATLRSALTPKLSRRQSVPGLTSEPST</sequence>
<feature type="region of interest" description="Disordered" evidence="1">
    <location>
        <begin position="402"/>
        <end position="428"/>
    </location>
</feature>
<proteinExistence type="predicted"/>
<dbReference type="InterPro" id="IPR043153">
    <property type="entry name" value="DENN_C"/>
</dbReference>
<feature type="domain" description="cDENN" evidence="2">
    <location>
        <begin position="143"/>
        <end position="320"/>
    </location>
</feature>